<feature type="domain" description="Fungal lipase-type" evidence="4">
    <location>
        <begin position="128"/>
        <end position="259"/>
    </location>
</feature>
<dbReference type="PANTHER" id="PTHR46640">
    <property type="entry name" value="TRIACYLGLYCEROL LIPASE, PUTATIVE (AFU_ORTHOLOGUE AFUA_6G06510)-RELATED"/>
    <property type="match status" value="1"/>
</dbReference>
<dbReference type="AlphaFoldDB" id="A0A4V3SJI7"/>
<name>A0A4V3SJI7_9PEZI</name>
<dbReference type="OrthoDB" id="426718at2759"/>
<dbReference type="SUPFAM" id="SSF53474">
    <property type="entry name" value="alpha/beta-Hydrolases"/>
    <property type="match status" value="1"/>
</dbReference>
<proteinExistence type="predicted"/>
<dbReference type="PANTHER" id="PTHR46640:SF1">
    <property type="entry name" value="FUNGAL LIPASE-LIKE DOMAIN-CONTAINING PROTEIN-RELATED"/>
    <property type="match status" value="1"/>
</dbReference>
<feature type="chain" id="PRO_5020575241" evidence="3">
    <location>
        <begin position="21"/>
        <end position="331"/>
    </location>
</feature>
<organism evidence="5 6">
    <name type="scientific">Ascodesmis nigricans</name>
    <dbReference type="NCBI Taxonomy" id="341454"/>
    <lineage>
        <taxon>Eukaryota</taxon>
        <taxon>Fungi</taxon>
        <taxon>Dikarya</taxon>
        <taxon>Ascomycota</taxon>
        <taxon>Pezizomycotina</taxon>
        <taxon>Pezizomycetes</taxon>
        <taxon>Pezizales</taxon>
        <taxon>Ascodesmidaceae</taxon>
        <taxon>Ascodesmis</taxon>
    </lineage>
</organism>
<keyword evidence="1 3" id="KW-0732">Signal</keyword>
<reference evidence="5 6" key="1">
    <citation type="submission" date="2019-04" db="EMBL/GenBank/DDBJ databases">
        <title>Comparative genomics and transcriptomics to analyze fruiting body development in filamentous ascomycetes.</title>
        <authorList>
            <consortium name="DOE Joint Genome Institute"/>
            <person name="Lutkenhaus R."/>
            <person name="Traeger S."/>
            <person name="Breuer J."/>
            <person name="Kuo A."/>
            <person name="Lipzen A."/>
            <person name="Pangilinan J."/>
            <person name="Dilworth D."/>
            <person name="Sandor L."/>
            <person name="Poggeler S."/>
            <person name="Barry K."/>
            <person name="Grigoriev I.V."/>
            <person name="Nowrousian M."/>
        </authorList>
    </citation>
    <scope>NUCLEOTIDE SEQUENCE [LARGE SCALE GENOMIC DNA]</scope>
    <source>
        <strain evidence="5 6">CBS 389.68</strain>
    </source>
</reference>
<evidence type="ECO:0000313" key="6">
    <source>
        <dbReference type="Proteomes" id="UP000298138"/>
    </source>
</evidence>
<evidence type="ECO:0000259" key="4">
    <source>
        <dbReference type="Pfam" id="PF01764"/>
    </source>
</evidence>
<keyword evidence="6" id="KW-1185">Reference proteome</keyword>
<feature type="signal peptide" evidence="3">
    <location>
        <begin position="1"/>
        <end position="20"/>
    </location>
</feature>
<dbReference type="GO" id="GO:0006629">
    <property type="term" value="P:lipid metabolic process"/>
    <property type="evidence" value="ECO:0007669"/>
    <property type="project" value="InterPro"/>
</dbReference>
<dbReference type="Gene3D" id="3.40.50.1820">
    <property type="entry name" value="alpha/beta hydrolase"/>
    <property type="match status" value="1"/>
</dbReference>
<sequence length="331" mass="36601">MRPSFLTSTLCFALTTRTIARPTPEPWDLGQLWKDVKETASNIISGLTSSIVKPGCDANRLNDINYFAEYAAAAYCAPNHVVGTEVRCPDNICPTVTQRRVHTIMTFNEGKTDTTGIIARDDDAKYIVVTFRGSRSFKNWITNIALILIPAPAFCKDCKIHKGFYEAYQEVQPRIQAAVEKLVKQYPGYRIVTTGHSLGGALATIAAVDLRKRWKVESYTYGSPRIGNAALSFFITSSTSGSNYRITHLDDPVPRLPLLVQGYTHVSPEYHIFRGDHNIRPQDVNIVEGLVNFKGNTAADGIVSLNISAHLRYLGRPGTLMTGCAKGLFEL</sequence>
<accession>A0A4V3SJI7</accession>
<dbReference type="Proteomes" id="UP000298138">
    <property type="component" value="Unassembled WGS sequence"/>
</dbReference>
<dbReference type="EMBL" id="ML220113">
    <property type="protein sequence ID" value="TGZ84085.1"/>
    <property type="molecule type" value="Genomic_DNA"/>
</dbReference>
<dbReference type="InParanoid" id="A0A4V3SJI7"/>
<dbReference type="InterPro" id="IPR002921">
    <property type="entry name" value="Fungal_lipase-type"/>
</dbReference>
<dbReference type="STRING" id="341454.A0A4V3SJI7"/>
<dbReference type="CDD" id="cd00519">
    <property type="entry name" value="Lipase_3"/>
    <property type="match status" value="1"/>
</dbReference>
<evidence type="ECO:0000256" key="1">
    <source>
        <dbReference type="ARBA" id="ARBA00022729"/>
    </source>
</evidence>
<keyword evidence="2 5" id="KW-0378">Hydrolase</keyword>
<evidence type="ECO:0000256" key="2">
    <source>
        <dbReference type="ARBA" id="ARBA00022801"/>
    </source>
</evidence>
<evidence type="ECO:0000256" key="3">
    <source>
        <dbReference type="SAM" id="SignalP"/>
    </source>
</evidence>
<protein>
    <submittedName>
        <fullName evidence="5">Alpha/beta-hydrolase</fullName>
    </submittedName>
</protein>
<gene>
    <name evidence="5" type="ORF">EX30DRAFT_338652</name>
</gene>
<dbReference type="InterPro" id="IPR051299">
    <property type="entry name" value="AB_hydrolase_lip/est"/>
</dbReference>
<evidence type="ECO:0000313" key="5">
    <source>
        <dbReference type="EMBL" id="TGZ84085.1"/>
    </source>
</evidence>
<dbReference type="InterPro" id="IPR029058">
    <property type="entry name" value="AB_hydrolase_fold"/>
</dbReference>
<dbReference type="GO" id="GO:0016787">
    <property type="term" value="F:hydrolase activity"/>
    <property type="evidence" value="ECO:0007669"/>
    <property type="project" value="UniProtKB-KW"/>
</dbReference>
<dbReference type="Pfam" id="PF01764">
    <property type="entry name" value="Lipase_3"/>
    <property type="match status" value="1"/>
</dbReference>